<dbReference type="RefSeq" id="WP_151843686.1">
    <property type="nucleotide sequence ID" value="NZ_WBZJ01000001.1"/>
</dbReference>
<keyword evidence="2" id="KW-0413">Isomerase</keyword>
<reference evidence="4 5" key="1">
    <citation type="submission" date="2019-10" db="EMBL/GenBank/DDBJ databases">
        <title>Corynebacterium sp novel species isolated from the respiratory tract of Marmot.</title>
        <authorList>
            <person name="Zhang G."/>
        </authorList>
    </citation>
    <scope>NUCLEOTIDE SEQUENCE [LARGE SCALE GENOMIC DNA]</scope>
    <source>
        <strain evidence="4 5">336</strain>
    </source>
</reference>
<feature type="region of interest" description="Disordered" evidence="3">
    <location>
        <begin position="65"/>
        <end position="84"/>
    </location>
</feature>
<dbReference type="InterPro" id="IPR029033">
    <property type="entry name" value="His_PPase_superfam"/>
</dbReference>
<gene>
    <name evidence="4" type="ORF">F8377_01060</name>
</gene>
<organism evidence="4 5">
    <name type="scientific">Corynebacterium zhongnanshanii</name>
    <dbReference type="NCBI Taxonomy" id="2768834"/>
    <lineage>
        <taxon>Bacteria</taxon>
        <taxon>Bacillati</taxon>
        <taxon>Actinomycetota</taxon>
        <taxon>Actinomycetes</taxon>
        <taxon>Mycobacteriales</taxon>
        <taxon>Corynebacteriaceae</taxon>
        <taxon>Corynebacterium</taxon>
    </lineage>
</organism>
<dbReference type="InterPro" id="IPR001345">
    <property type="entry name" value="PG/BPGM_mutase_AS"/>
</dbReference>
<accession>A0ABQ6VED1</accession>
<dbReference type="InterPro" id="IPR050275">
    <property type="entry name" value="PGM_Phosphatase"/>
</dbReference>
<dbReference type="PANTHER" id="PTHR48100:SF1">
    <property type="entry name" value="HISTIDINE PHOSPHATASE FAMILY PROTEIN-RELATED"/>
    <property type="match status" value="1"/>
</dbReference>
<keyword evidence="5" id="KW-1185">Reference proteome</keyword>
<name>A0ABQ6VED1_9CORY</name>
<dbReference type="CDD" id="cd07067">
    <property type="entry name" value="HP_PGM_like"/>
    <property type="match status" value="1"/>
</dbReference>
<proteinExistence type="predicted"/>
<evidence type="ECO:0000256" key="2">
    <source>
        <dbReference type="ARBA" id="ARBA00023235"/>
    </source>
</evidence>
<protein>
    <submittedName>
        <fullName evidence="4">Histidine phosphatase family protein</fullName>
    </submittedName>
</protein>
<dbReference type="PROSITE" id="PS00175">
    <property type="entry name" value="PG_MUTASE"/>
    <property type="match status" value="1"/>
</dbReference>
<keyword evidence="1" id="KW-0324">Glycolysis</keyword>
<dbReference type="Gene3D" id="3.40.50.1240">
    <property type="entry name" value="Phosphoglycerate mutase-like"/>
    <property type="match status" value="1"/>
</dbReference>
<dbReference type="Proteomes" id="UP000436181">
    <property type="component" value="Unassembled WGS sequence"/>
</dbReference>
<evidence type="ECO:0000256" key="1">
    <source>
        <dbReference type="ARBA" id="ARBA00023152"/>
    </source>
</evidence>
<dbReference type="PANTHER" id="PTHR48100">
    <property type="entry name" value="BROAD-SPECIFICITY PHOSPHATASE YOR283W-RELATED"/>
    <property type="match status" value="1"/>
</dbReference>
<feature type="compositionally biased region" description="Low complexity" evidence="3">
    <location>
        <begin position="197"/>
        <end position="218"/>
    </location>
</feature>
<feature type="region of interest" description="Disordered" evidence="3">
    <location>
        <begin position="190"/>
        <end position="218"/>
    </location>
</feature>
<dbReference type="Pfam" id="PF00300">
    <property type="entry name" value="His_Phos_1"/>
    <property type="match status" value="2"/>
</dbReference>
<evidence type="ECO:0000256" key="3">
    <source>
        <dbReference type="SAM" id="MobiDB-lite"/>
    </source>
</evidence>
<dbReference type="InterPro" id="IPR013078">
    <property type="entry name" value="His_Pase_superF_clade-1"/>
</dbReference>
<evidence type="ECO:0000313" key="4">
    <source>
        <dbReference type="EMBL" id="KAB3522792.1"/>
    </source>
</evidence>
<dbReference type="SUPFAM" id="SSF53254">
    <property type="entry name" value="Phosphoglycerate mutase-like"/>
    <property type="match status" value="1"/>
</dbReference>
<dbReference type="EMBL" id="WBZJ01000001">
    <property type="protein sequence ID" value="KAB3522792.1"/>
    <property type="molecule type" value="Genomic_DNA"/>
</dbReference>
<sequence>MADNRMGARAARVYMVRHGQTTSNVVHALDTELPGASLTELGEQQARRAGEELARVVGGGAVLDESERAEESVNERESAGAREGVERSVRLASSEADRARQTVAHIATALDDAGVTIASHQVLPGISEIPAGELEMLTDESSHAEYHMSFGAWLMGDVQRPVRGALNGYQVLERYLPSLFAFLAEEGEGEGSGESAGAGEREGAGAAEQAGAGAAEQAGAGAAEQAGAESAASAGDVVIVSHGAVIRFVTAFLGNINADFAFSTYVANTQWVEMELPSREVLLGLASKARELSADDAGGFEAFRGCMTVTSWAGHVPVRA</sequence>
<comment type="caution">
    <text evidence="4">The sequence shown here is derived from an EMBL/GenBank/DDBJ whole genome shotgun (WGS) entry which is preliminary data.</text>
</comment>
<dbReference type="SMART" id="SM00855">
    <property type="entry name" value="PGAM"/>
    <property type="match status" value="1"/>
</dbReference>
<evidence type="ECO:0000313" key="5">
    <source>
        <dbReference type="Proteomes" id="UP000436181"/>
    </source>
</evidence>